<dbReference type="GO" id="GO:0006145">
    <property type="term" value="P:purine nucleobase catabolic process"/>
    <property type="evidence" value="ECO:0007669"/>
    <property type="project" value="TreeGrafter"/>
</dbReference>
<dbReference type="InterPro" id="IPR004722">
    <property type="entry name" value="DHOase"/>
</dbReference>
<dbReference type="InterPro" id="IPR050138">
    <property type="entry name" value="DHOase/Allantoinase_Hydrolase"/>
</dbReference>
<dbReference type="InterPro" id="IPR006680">
    <property type="entry name" value="Amidohydro-rel"/>
</dbReference>
<evidence type="ECO:0000256" key="1">
    <source>
        <dbReference type="ARBA" id="ARBA00022975"/>
    </source>
</evidence>
<dbReference type="SUPFAM" id="SSF51556">
    <property type="entry name" value="Metallo-dependent hydrolases"/>
    <property type="match status" value="1"/>
</dbReference>
<dbReference type="InterPro" id="IPR011059">
    <property type="entry name" value="Metal-dep_hydrolase_composite"/>
</dbReference>
<dbReference type="EMBL" id="NVUS01000003">
    <property type="protein sequence ID" value="PCJ02939.1"/>
    <property type="molecule type" value="Genomic_DNA"/>
</dbReference>
<organism evidence="4">
    <name type="scientific">OCS116 cluster bacterium</name>
    <dbReference type="NCBI Taxonomy" id="2030921"/>
    <lineage>
        <taxon>Bacteria</taxon>
        <taxon>Pseudomonadati</taxon>
        <taxon>Pseudomonadota</taxon>
        <taxon>Alphaproteobacteria</taxon>
        <taxon>OCS116 cluster</taxon>
    </lineage>
</organism>
<keyword evidence="4" id="KW-0378">Hydrolase</keyword>
<evidence type="ECO:0000313" key="4">
    <source>
        <dbReference type="EMBL" id="PCJ02939.1"/>
    </source>
</evidence>
<accession>A0A2A4Z732</accession>
<feature type="domain" description="Dihydroorotase catalytic" evidence="3">
    <location>
        <begin position="57"/>
        <end position="242"/>
    </location>
</feature>
<dbReference type="PANTHER" id="PTHR43668">
    <property type="entry name" value="ALLANTOINASE"/>
    <property type="match status" value="1"/>
</dbReference>
<dbReference type="CDD" id="cd01317">
    <property type="entry name" value="DHOase_IIa"/>
    <property type="match status" value="1"/>
</dbReference>
<dbReference type="Gene3D" id="3.20.20.140">
    <property type="entry name" value="Metal-dependent hydrolases"/>
    <property type="match status" value="1"/>
</dbReference>
<gene>
    <name evidence="4" type="ORF">COB13_03080</name>
</gene>
<dbReference type="Gene3D" id="2.30.40.10">
    <property type="entry name" value="Urease, subunit C, domain 1"/>
    <property type="match status" value="1"/>
</dbReference>
<dbReference type="Pfam" id="PF12890">
    <property type="entry name" value="DHOase"/>
    <property type="match status" value="1"/>
</dbReference>
<evidence type="ECO:0000259" key="2">
    <source>
        <dbReference type="Pfam" id="PF01979"/>
    </source>
</evidence>
<dbReference type="InterPro" id="IPR024403">
    <property type="entry name" value="DHOase_cat"/>
</dbReference>
<sequence length="429" mass="46574">MSKHKIFYNARLIDPVEMTDSIGGIYIGDGKVLDIGGHIDRNYDAKIAVEYVDVKRQILAPGLVDMRVFMNGVGNQTLKNTGESAAAGGVTSLLSMPNSTPIVEDIALVEYINGRSKKVSGVNLYTSAALTQGLAGEQMAEIGLLKKAGAIAFTDGRKSVQNALLFKRLLEYANSHQALIIHDVEDEDLAGDGVMNEGLYASRLGLPSKPKIAETIMLERDLALASLLKAKYHVSQISCVESLNAVKRAKHENAPITAGVSINNLTLNEFDIGEYRSFLRLEPPLRSDDDRMAMVEGIKNGDIDVIVSSHDPQDPDGKRHPFADAAVGAVGLETLLAAALRLYHSDGVDLPTLWRALSYNPAQILGLDAGRLKAGSPADFIIVDPEHSWKVERTELKSQSTNTPFENRILQGKVLATYIDGRKIFELGN</sequence>
<dbReference type="InterPro" id="IPR032466">
    <property type="entry name" value="Metal_Hydrolase"/>
</dbReference>
<dbReference type="GO" id="GO:0006221">
    <property type="term" value="P:pyrimidine nucleotide biosynthetic process"/>
    <property type="evidence" value="ECO:0007669"/>
    <property type="project" value="UniProtKB-KW"/>
</dbReference>
<protein>
    <submittedName>
        <fullName evidence="4">Dihydroorotase</fullName>
        <ecNumber evidence="4">3.5.2.3</ecNumber>
    </submittedName>
</protein>
<keyword evidence="1" id="KW-0665">Pyrimidine biosynthesis</keyword>
<dbReference type="NCBIfam" id="TIGR00857">
    <property type="entry name" value="pyrC_multi"/>
    <property type="match status" value="1"/>
</dbReference>
<dbReference type="SUPFAM" id="SSF51338">
    <property type="entry name" value="Composite domain of metallo-dependent hydrolases"/>
    <property type="match status" value="1"/>
</dbReference>
<dbReference type="AlphaFoldDB" id="A0A2A4Z732"/>
<name>A0A2A4Z732_9PROT</name>
<dbReference type="GO" id="GO:0005737">
    <property type="term" value="C:cytoplasm"/>
    <property type="evidence" value="ECO:0007669"/>
    <property type="project" value="TreeGrafter"/>
</dbReference>
<reference evidence="4" key="2">
    <citation type="journal article" date="2018" name="ISME J.">
        <title>A dynamic microbial community with high functional redundancy inhabits the cold, oxic subseafloor aquifer.</title>
        <authorList>
            <person name="Tully B.J."/>
            <person name="Wheat C.G."/>
            <person name="Glazer B.T."/>
            <person name="Huber J.A."/>
        </authorList>
    </citation>
    <scope>NUCLEOTIDE SEQUENCE</scope>
    <source>
        <strain evidence="4">NORP83</strain>
    </source>
</reference>
<evidence type="ECO:0000259" key="3">
    <source>
        <dbReference type="Pfam" id="PF12890"/>
    </source>
</evidence>
<dbReference type="GO" id="GO:0004038">
    <property type="term" value="F:allantoinase activity"/>
    <property type="evidence" value="ECO:0007669"/>
    <property type="project" value="TreeGrafter"/>
</dbReference>
<dbReference type="PANTHER" id="PTHR43668:SF2">
    <property type="entry name" value="ALLANTOINASE"/>
    <property type="match status" value="1"/>
</dbReference>
<comment type="caution">
    <text evidence="4">The sequence shown here is derived from an EMBL/GenBank/DDBJ whole genome shotgun (WGS) entry which is preliminary data.</text>
</comment>
<dbReference type="GO" id="GO:0046872">
    <property type="term" value="F:metal ion binding"/>
    <property type="evidence" value="ECO:0007669"/>
    <property type="project" value="InterPro"/>
</dbReference>
<proteinExistence type="predicted"/>
<dbReference type="EC" id="3.5.2.3" evidence="4"/>
<dbReference type="GO" id="GO:0004151">
    <property type="term" value="F:dihydroorotase activity"/>
    <property type="evidence" value="ECO:0007669"/>
    <property type="project" value="UniProtKB-EC"/>
</dbReference>
<feature type="domain" description="Amidohydrolase-related" evidence="2">
    <location>
        <begin position="285"/>
        <end position="422"/>
    </location>
</feature>
<dbReference type="Pfam" id="PF01979">
    <property type="entry name" value="Amidohydro_1"/>
    <property type="match status" value="1"/>
</dbReference>
<reference key="1">
    <citation type="submission" date="2017-08" db="EMBL/GenBank/DDBJ databases">
        <title>A dynamic microbial community with high functional redundancy inhabits the cold, oxic subseafloor aquifer.</title>
        <authorList>
            <person name="Tully B.J."/>
            <person name="Wheat C.G."/>
            <person name="Glazer B.T."/>
            <person name="Huber J.A."/>
        </authorList>
    </citation>
    <scope>NUCLEOTIDE SEQUENCE [LARGE SCALE GENOMIC DNA]</scope>
</reference>